<dbReference type="PROSITE" id="PS50181">
    <property type="entry name" value="FBOX"/>
    <property type="match status" value="1"/>
</dbReference>
<name>A0A061B427_RHOTO</name>
<accession>A0A061B427</accession>
<proteinExistence type="predicted"/>
<dbReference type="InterPro" id="IPR036047">
    <property type="entry name" value="F-box-like_dom_sf"/>
</dbReference>
<dbReference type="SUPFAM" id="SSF52047">
    <property type="entry name" value="RNI-like"/>
    <property type="match status" value="1"/>
</dbReference>
<organism evidence="2">
    <name type="scientific">Rhodotorula toruloides</name>
    <name type="common">Yeast</name>
    <name type="synonym">Rhodosporidium toruloides</name>
    <dbReference type="NCBI Taxonomy" id="5286"/>
    <lineage>
        <taxon>Eukaryota</taxon>
        <taxon>Fungi</taxon>
        <taxon>Dikarya</taxon>
        <taxon>Basidiomycota</taxon>
        <taxon>Pucciniomycotina</taxon>
        <taxon>Microbotryomycetes</taxon>
        <taxon>Sporidiobolales</taxon>
        <taxon>Sporidiobolaceae</taxon>
        <taxon>Rhodotorula</taxon>
    </lineage>
</organism>
<dbReference type="AlphaFoldDB" id="A0A061B427"/>
<reference evidence="2" key="1">
    <citation type="journal article" date="2014" name="Genome Announc.">
        <title>Draft genome sequence of Rhodosporidium toruloides CECT1137, an oleaginous yeast of biotechnological interest.</title>
        <authorList>
            <person name="Morin N."/>
            <person name="Calcas X."/>
            <person name="Devillers H."/>
            <person name="Durrens P."/>
            <person name="Sherman D.J."/>
            <person name="Nicaud J.-M."/>
            <person name="Neuveglise C."/>
        </authorList>
    </citation>
    <scope>NUCLEOTIDE SEQUENCE</scope>
    <source>
        <strain evidence="2">CECT1137</strain>
    </source>
</reference>
<evidence type="ECO:0000259" key="1">
    <source>
        <dbReference type="PROSITE" id="PS50181"/>
    </source>
</evidence>
<dbReference type="EMBL" id="LK052944">
    <property type="protein sequence ID" value="CDR44517.1"/>
    <property type="molecule type" value="Genomic_DNA"/>
</dbReference>
<gene>
    <name evidence="2" type="ORF">RHTO0S_09e05380g</name>
</gene>
<dbReference type="SUPFAM" id="SSF81383">
    <property type="entry name" value="F-box domain"/>
    <property type="match status" value="1"/>
</dbReference>
<evidence type="ECO:0000313" key="2">
    <source>
        <dbReference type="EMBL" id="CDR44517.1"/>
    </source>
</evidence>
<dbReference type="CDD" id="cd09917">
    <property type="entry name" value="F-box_SF"/>
    <property type="match status" value="1"/>
</dbReference>
<sequence>MATTCLQPAVEACQTYPRHGTLGHAHQCVAPALHLRLVPVAAPSPPASKRRKVLPPCSVRLFDRLPIEIVELVISFLDLEDLGRLRRANRQFRDLLAKPHLYHTVSLTHIPHVHPQLLAFLPSILSGTRHLCLRSFPSTTLSHLLSSCSDRLTTLDLSFSGVTDSDLLLLAETTSSAPESALSNLRSLRLKGCRRISSFFPLLCPSSDTSQRSPLQCLENLDLSWSSTSSLPLPLSTHLPSLKHLNLSTTPYLPLGPLTEAIGDLPHGLESLDLSHLWLSAADLTGLSFAPPPPSFSLDTTSISPRTLALSLSGNDSLTLSSLSILKAHWSRLPRRIEVEHSPMLLESDEEEDVRRFVEMVAGVVMRGREVEGRISSGGSGEERRRRSL</sequence>
<dbReference type="Gene3D" id="3.80.10.10">
    <property type="entry name" value="Ribonuclease Inhibitor"/>
    <property type="match status" value="1"/>
</dbReference>
<dbReference type="Pfam" id="PF12937">
    <property type="entry name" value="F-box-like"/>
    <property type="match status" value="1"/>
</dbReference>
<dbReference type="SMART" id="SM00256">
    <property type="entry name" value="FBOX"/>
    <property type="match status" value="1"/>
</dbReference>
<protein>
    <submittedName>
        <fullName evidence="2">RHTO0S09e05380g1_1</fullName>
    </submittedName>
</protein>
<dbReference type="OrthoDB" id="629492at2759"/>
<dbReference type="InterPro" id="IPR001810">
    <property type="entry name" value="F-box_dom"/>
</dbReference>
<dbReference type="InterPro" id="IPR032675">
    <property type="entry name" value="LRR_dom_sf"/>
</dbReference>
<dbReference type="Gene3D" id="1.20.1280.50">
    <property type="match status" value="1"/>
</dbReference>
<feature type="domain" description="F-box" evidence="1">
    <location>
        <begin position="59"/>
        <end position="105"/>
    </location>
</feature>